<sequence length="94" mass="10927">MKDQLRLLRTCIYNEIPAVVFQGDDSCAPEILEAAKEIYRRHGCSEEFLYDWQLLVDEVKAYQAENGARVKLPKLLPSEAETVRNEMVRRKNGR</sequence>
<keyword evidence="2" id="KW-1185">Reference proteome</keyword>
<reference evidence="1" key="1">
    <citation type="submission" date="2020-08" db="EMBL/GenBank/DDBJ databases">
        <authorList>
            <person name="Cejkova D."/>
            <person name="Kubasova T."/>
            <person name="Jahodarova E."/>
            <person name="Rychlik I."/>
        </authorList>
    </citation>
    <scope>NUCLEOTIDE SEQUENCE</scope>
    <source>
        <strain evidence="1">An824</strain>
    </source>
</reference>
<name>A0A938WVA6_9BACT</name>
<protein>
    <submittedName>
        <fullName evidence="1">Uncharacterized protein</fullName>
    </submittedName>
</protein>
<accession>A0A938WVA6</accession>
<comment type="caution">
    <text evidence="1">The sequence shown here is derived from an EMBL/GenBank/DDBJ whole genome shotgun (WGS) entry which is preliminary data.</text>
</comment>
<gene>
    <name evidence="1" type="ORF">H6A34_08610</name>
</gene>
<evidence type="ECO:0000313" key="2">
    <source>
        <dbReference type="Proteomes" id="UP000706891"/>
    </source>
</evidence>
<dbReference type="EMBL" id="JACJJG010000043">
    <property type="protein sequence ID" value="MBM6673935.1"/>
    <property type="molecule type" value="Genomic_DNA"/>
</dbReference>
<dbReference type="RefSeq" id="WP_205104903.1">
    <property type="nucleotide sequence ID" value="NZ_JACJJG010000043.1"/>
</dbReference>
<dbReference type="AlphaFoldDB" id="A0A938WVA6"/>
<dbReference type="Proteomes" id="UP000706891">
    <property type="component" value="Unassembled WGS sequence"/>
</dbReference>
<proteinExistence type="predicted"/>
<reference evidence="1" key="2">
    <citation type="journal article" date="2021" name="Sci. Rep.">
        <title>The distribution of antibiotic resistance genes in chicken gut microbiota commensals.</title>
        <authorList>
            <person name="Juricova H."/>
            <person name="Matiasovicova J."/>
            <person name="Kubasova T."/>
            <person name="Cejkova D."/>
            <person name="Rychlik I."/>
        </authorList>
    </citation>
    <scope>NUCLEOTIDE SEQUENCE</scope>
    <source>
        <strain evidence="1">An824</strain>
    </source>
</reference>
<evidence type="ECO:0000313" key="1">
    <source>
        <dbReference type="EMBL" id="MBM6673935.1"/>
    </source>
</evidence>
<organism evidence="1 2">
    <name type="scientific">Marseilla massiliensis</name>
    <dbReference type="NCBI Taxonomy" id="1841864"/>
    <lineage>
        <taxon>Bacteria</taxon>
        <taxon>Pseudomonadati</taxon>
        <taxon>Bacteroidota</taxon>
        <taxon>Bacteroidia</taxon>
        <taxon>Bacteroidales</taxon>
        <taxon>Prevotellaceae</taxon>
        <taxon>Marseilla</taxon>
    </lineage>
</organism>